<evidence type="ECO:0008006" key="5">
    <source>
        <dbReference type="Google" id="ProtNLM"/>
    </source>
</evidence>
<protein>
    <recommendedName>
        <fullName evidence="5">FeoB-associated Cys-rich membrane protein</fullName>
    </recommendedName>
</protein>
<feature type="region of interest" description="Disordered" evidence="1">
    <location>
        <begin position="59"/>
        <end position="85"/>
    </location>
</feature>
<feature type="transmembrane region" description="Helical" evidence="2">
    <location>
        <begin position="30"/>
        <end position="48"/>
    </location>
</feature>
<comment type="caution">
    <text evidence="3">The sequence shown here is derived from an EMBL/GenBank/DDBJ whole genome shotgun (WGS) entry which is preliminary data.</text>
</comment>
<keyword evidence="2" id="KW-0472">Membrane</keyword>
<reference evidence="3 4" key="1">
    <citation type="submission" date="2024-04" db="EMBL/GenBank/DDBJ databases">
        <title>A novel species isolated from cricket.</title>
        <authorList>
            <person name="Wang H.-C."/>
        </authorList>
    </citation>
    <scope>NUCLEOTIDE SEQUENCE [LARGE SCALE GENOMIC DNA]</scope>
    <source>
        <strain evidence="3 4">WL0021</strain>
    </source>
</reference>
<gene>
    <name evidence="3" type="ORF">WJT86_04355</name>
</gene>
<organism evidence="3 4">
    <name type="scientific">Hohaiivirga grylli</name>
    <dbReference type="NCBI Taxonomy" id="3133970"/>
    <lineage>
        <taxon>Bacteria</taxon>
        <taxon>Pseudomonadati</taxon>
        <taxon>Pseudomonadota</taxon>
        <taxon>Alphaproteobacteria</taxon>
        <taxon>Hyphomicrobiales</taxon>
        <taxon>Methylobacteriaceae</taxon>
        <taxon>Hohaiivirga</taxon>
    </lineage>
</organism>
<keyword evidence="4" id="KW-1185">Reference proteome</keyword>
<dbReference type="RefSeq" id="WP_346336254.1">
    <property type="nucleotide sequence ID" value="NZ_JBBYXI010000001.1"/>
</dbReference>
<dbReference type="EMBL" id="JBBYXI010000001">
    <property type="protein sequence ID" value="MEN3930294.1"/>
    <property type="molecule type" value="Genomic_DNA"/>
</dbReference>
<evidence type="ECO:0000256" key="2">
    <source>
        <dbReference type="SAM" id="Phobius"/>
    </source>
</evidence>
<evidence type="ECO:0000313" key="4">
    <source>
        <dbReference type="Proteomes" id="UP001418637"/>
    </source>
</evidence>
<dbReference type="Proteomes" id="UP001418637">
    <property type="component" value="Unassembled WGS sequence"/>
</dbReference>
<name>A0ABV0BH61_9HYPH</name>
<sequence length="85" mass="9212">MPEQSSQITGQVEGRSQVDVEAQNKAINDILFYPVLIFFVVMISLFLFRKTGKKKQASGCNGCASSVCPSHGPEDGFSCHSAKKS</sequence>
<keyword evidence="2" id="KW-1133">Transmembrane helix</keyword>
<evidence type="ECO:0000313" key="3">
    <source>
        <dbReference type="EMBL" id="MEN3930294.1"/>
    </source>
</evidence>
<proteinExistence type="predicted"/>
<evidence type="ECO:0000256" key="1">
    <source>
        <dbReference type="SAM" id="MobiDB-lite"/>
    </source>
</evidence>
<accession>A0ABV0BH61</accession>
<keyword evidence="2" id="KW-0812">Transmembrane</keyword>